<dbReference type="RefSeq" id="WP_316070300.1">
    <property type="nucleotide sequence ID" value="NZ_JAVNWW010000001.1"/>
</dbReference>
<dbReference type="Gene3D" id="3.30.300.30">
    <property type="match status" value="1"/>
</dbReference>
<evidence type="ECO:0000313" key="5">
    <source>
        <dbReference type="Proteomes" id="UP001249959"/>
    </source>
</evidence>
<dbReference type="PROSITE" id="PS00455">
    <property type="entry name" value="AMP_BINDING"/>
    <property type="match status" value="1"/>
</dbReference>
<reference evidence="4 5" key="1">
    <citation type="submission" date="2023-09" db="EMBL/GenBank/DDBJ databases">
        <title>Aquirufa genomes.</title>
        <authorList>
            <person name="Pitt A."/>
        </authorList>
    </citation>
    <scope>NUCLEOTIDE SEQUENCE [LARGE SCALE GENOMIC DNA]</scope>
    <source>
        <strain evidence="4 5">LEOWEIH-7C</strain>
    </source>
</reference>
<dbReference type="EMBL" id="JAVNWW010000001">
    <property type="protein sequence ID" value="MDU0808117.1"/>
    <property type="molecule type" value="Genomic_DNA"/>
</dbReference>
<dbReference type="InterPro" id="IPR020845">
    <property type="entry name" value="AMP-binding_CS"/>
</dbReference>
<evidence type="ECO:0000256" key="2">
    <source>
        <dbReference type="ARBA" id="ARBA00022598"/>
    </source>
</evidence>
<evidence type="ECO:0000256" key="1">
    <source>
        <dbReference type="ARBA" id="ARBA00006432"/>
    </source>
</evidence>
<feature type="domain" description="AMP-dependent synthetase/ligase" evidence="3">
    <location>
        <begin position="30"/>
        <end position="186"/>
    </location>
</feature>
<organism evidence="4 5">
    <name type="scientific">Aquirufa regiilacus</name>
    <dbReference type="NCBI Taxonomy" id="3024868"/>
    <lineage>
        <taxon>Bacteria</taxon>
        <taxon>Pseudomonadati</taxon>
        <taxon>Bacteroidota</taxon>
        <taxon>Cytophagia</taxon>
        <taxon>Cytophagales</taxon>
        <taxon>Flectobacillaceae</taxon>
        <taxon>Aquirufa</taxon>
    </lineage>
</organism>
<keyword evidence="5" id="KW-1185">Reference proteome</keyword>
<gene>
    <name evidence="4" type="ORF">PQG45_03595</name>
</gene>
<keyword evidence="2" id="KW-0436">Ligase</keyword>
<protein>
    <submittedName>
        <fullName evidence="4">AMP-binding protein</fullName>
    </submittedName>
</protein>
<dbReference type="InterPro" id="IPR042099">
    <property type="entry name" value="ANL_N_sf"/>
</dbReference>
<accession>A0ABU3TQH4</accession>
<dbReference type="Gene3D" id="3.40.50.12780">
    <property type="entry name" value="N-terminal domain of ligase-like"/>
    <property type="match status" value="1"/>
</dbReference>
<evidence type="ECO:0000259" key="3">
    <source>
        <dbReference type="Pfam" id="PF00501"/>
    </source>
</evidence>
<comment type="caution">
    <text evidence="4">The sequence shown here is derived from an EMBL/GenBank/DDBJ whole genome shotgun (WGS) entry which is preliminary data.</text>
</comment>
<comment type="similarity">
    <text evidence="1">Belongs to the ATP-dependent AMP-binding enzyme family.</text>
</comment>
<dbReference type="PANTHER" id="PTHR43201:SF5">
    <property type="entry name" value="MEDIUM-CHAIN ACYL-COA LIGASE ACSF2, MITOCHONDRIAL"/>
    <property type="match status" value="1"/>
</dbReference>
<sequence>MQLFSPLSDDLFEPSSEFEREVLAFCSAWKSGQSSFLFHSSGSTGVPKPIWLDRKAMVASARTTGEWLQLKPQDVALACLPVNYIAGAMVIVRALVLDLRVCLVEPSANPLLDLAPISIQLASFVPNQWHAILASGLELPAYFAHSKGILLGGAALSDALILRSKELPFPIYETYGMTETVSHIAFRALGASSFQPFSSVNLRVDERGCLKISGLVTGNEWIQTNDIITLNSDATFELKGRFDRVINSAGRKVHPEELEKFIDAQSDKPDSFFIEALDDEVFGQQVCLFFIGDWSTQMQSSIGSLLRNHFESWQLPKQYIHLDEFQFTSSGKIDRLKSVALYLKSI</sequence>
<dbReference type="InterPro" id="IPR045851">
    <property type="entry name" value="AMP-bd_C_sf"/>
</dbReference>
<dbReference type="SUPFAM" id="SSF56801">
    <property type="entry name" value="Acetyl-CoA synthetase-like"/>
    <property type="match status" value="1"/>
</dbReference>
<proteinExistence type="inferred from homology"/>
<dbReference type="PANTHER" id="PTHR43201">
    <property type="entry name" value="ACYL-COA SYNTHETASE"/>
    <property type="match status" value="1"/>
</dbReference>
<dbReference type="InterPro" id="IPR000873">
    <property type="entry name" value="AMP-dep_synth/lig_dom"/>
</dbReference>
<dbReference type="Proteomes" id="UP001249959">
    <property type="component" value="Unassembled WGS sequence"/>
</dbReference>
<dbReference type="Pfam" id="PF00501">
    <property type="entry name" value="AMP-binding"/>
    <property type="match status" value="1"/>
</dbReference>
<name>A0ABU3TQH4_9BACT</name>
<evidence type="ECO:0000313" key="4">
    <source>
        <dbReference type="EMBL" id="MDU0808117.1"/>
    </source>
</evidence>